<organism evidence="2">
    <name type="scientific">Pararge aegeria</name>
    <name type="common">speckled wood butterfly</name>
    <dbReference type="NCBI Taxonomy" id="116150"/>
    <lineage>
        <taxon>Eukaryota</taxon>
        <taxon>Metazoa</taxon>
        <taxon>Ecdysozoa</taxon>
        <taxon>Arthropoda</taxon>
        <taxon>Hexapoda</taxon>
        <taxon>Insecta</taxon>
        <taxon>Pterygota</taxon>
        <taxon>Neoptera</taxon>
        <taxon>Endopterygota</taxon>
        <taxon>Lepidoptera</taxon>
        <taxon>Glossata</taxon>
        <taxon>Ditrysia</taxon>
        <taxon>Papilionoidea</taxon>
        <taxon>Nymphalidae</taxon>
        <taxon>Satyrinae</taxon>
        <taxon>Satyrini</taxon>
        <taxon>Parargina</taxon>
        <taxon>Pararge</taxon>
    </lineage>
</organism>
<name>S4NXK8_9NEOP</name>
<feature type="region of interest" description="Disordered" evidence="1">
    <location>
        <begin position="1"/>
        <end position="28"/>
    </location>
</feature>
<protein>
    <submittedName>
        <fullName evidence="2">Putative exocyst complex component 4-like protein</fullName>
    </submittedName>
</protein>
<sequence>AAGGAAPLPGRAGAAARRPARRARLPAPAGLLARGDHNIGAREGPAVLGAGVPQRLQGDRRAARPGARRHARATQAAVRGAGPRGGHCLNLPL</sequence>
<accession>S4NXK8</accession>
<evidence type="ECO:0000256" key="1">
    <source>
        <dbReference type="SAM" id="MobiDB-lite"/>
    </source>
</evidence>
<feature type="non-terminal residue" evidence="2">
    <location>
        <position position="1"/>
    </location>
</feature>
<reference evidence="2" key="1">
    <citation type="journal article" date="2013" name="BMC Genomics">
        <title>Unscrambling butterfly oogenesis.</title>
        <authorList>
            <person name="Carter J.M."/>
            <person name="Baker S.C."/>
            <person name="Pink R."/>
            <person name="Carter D.R."/>
            <person name="Collins A."/>
            <person name="Tomlin J."/>
            <person name="Gibbs M."/>
            <person name="Breuker C.J."/>
        </authorList>
    </citation>
    <scope>NUCLEOTIDE SEQUENCE</scope>
    <source>
        <tissue evidence="2">Ovary</tissue>
    </source>
</reference>
<dbReference type="EMBL" id="GAIX01012117">
    <property type="protein sequence ID" value="JAA80443.1"/>
    <property type="molecule type" value="Transcribed_RNA"/>
</dbReference>
<dbReference type="AlphaFoldDB" id="S4NXK8"/>
<reference evidence="2" key="2">
    <citation type="submission" date="2013-05" db="EMBL/GenBank/DDBJ databases">
        <authorList>
            <person name="Carter J.-M."/>
            <person name="Baker S.C."/>
            <person name="Pink R."/>
            <person name="Carter D.R.F."/>
            <person name="Collins A."/>
            <person name="Tomlin J."/>
            <person name="Gibbs M."/>
            <person name="Breuker C.J."/>
        </authorList>
    </citation>
    <scope>NUCLEOTIDE SEQUENCE</scope>
    <source>
        <tissue evidence="2">Ovary</tissue>
    </source>
</reference>
<evidence type="ECO:0000313" key="2">
    <source>
        <dbReference type="EMBL" id="JAA80443.1"/>
    </source>
</evidence>
<proteinExistence type="predicted"/>
<feature type="region of interest" description="Disordered" evidence="1">
    <location>
        <begin position="62"/>
        <end position="93"/>
    </location>
</feature>
<feature type="compositionally biased region" description="Low complexity" evidence="1">
    <location>
        <begin position="1"/>
        <end position="17"/>
    </location>
</feature>